<name>A0A392RR32_9FABA</name>
<reference evidence="2 3" key="1">
    <citation type="journal article" date="2018" name="Front. Plant Sci.">
        <title>Red Clover (Trifolium pratense) and Zigzag Clover (T. medium) - A Picture of Genomic Similarities and Differences.</title>
        <authorList>
            <person name="Dluhosova J."/>
            <person name="Istvanek J."/>
            <person name="Nedelnik J."/>
            <person name="Repkova J."/>
        </authorList>
    </citation>
    <scope>NUCLEOTIDE SEQUENCE [LARGE SCALE GENOMIC DNA]</scope>
    <source>
        <strain evidence="3">cv. 10/8</strain>
        <tissue evidence="2">Leaf</tissue>
    </source>
</reference>
<dbReference type="Proteomes" id="UP000265520">
    <property type="component" value="Unassembled WGS sequence"/>
</dbReference>
<feature type="non-terminal residue" evidence="2">
    <location>
        <position position="1"/>
    </location>
</feature>
<evidence type="ECO:0000259" key="1">
    <source>
        <dbReference type="Pfam" id="PF03732"/>
    </source>
</evidence>
<sequence>EALATLTNIVARDNPPLREDEMRLDRFMRQKPPTFTGGYDPDGAHKWVEEVENIFKAMACSEEGKITLGAYMLRGEANNWWRNAKQRLGAGGVVILWERFKREFLVKYFPVDVKNKKVVEFMELK</sequence>
<dbReference type="InterPro" id="IPR005162">
    <property type="entry name" value="Retrotrans_gag_dom"/>
</dbReference>
<accession>A0A392RR32</accession>
<protein>
    <recommendedName>
        <fullName evidence="1">Retrotransposon gag domain-containing protein</fullName>
    </recommendedName>
</protein>
<dbReference type="EMBL" id="LXQA010257016">
    <property type="protein sequence ID" value="MCI38544.1"/>
    <property type="molecule type" value="Genomic_DNA"/>
</dbReference>
<dbReference type="AlphaFoldDB" id="A0A392RR32"/>
<feature type="domain" description="Retrotransposon gag" evidence="1">
    <location>
        <begin position="71"/>
        <end position="125"/>
    </location>
</feature>
<comment type="caution">
    <text evidence="2">The sequence shown here is derived from an EMBL/GenBank/DDBJ whole genome shotgun (WGS) entry which is preliminary data.</text>
</comment>
<feature type="non-terminal residue" evidence="2">
    <location>
        <position position="125"/>
    </location>
</feature>
<evidence type="ECO:0000313" key="2">
    <source>
        <dbReference type="EMBL" id="MCI38544.1"/>
    </source>
</evidence>
<evidence type="ECO:0000313" key="3">
    <source>
        <dbReference type="Proteomes" id="UP000265520"/>
    </source>
</evidence>
<organism evidence="2 3">
    <name type="scientific">Trifolium medium</name>
    <dbReference type="NCBI Taxonomy" id="97028"/>
    <lineage>
        <taxon>Eukaryota</taxon>
        <taxon>Viridiplantae</taxon>
        <taxon>Streptophyta</taxon>
        <taxon>Embryophyta</taxon>
        <taxon>Tracheophyta</taxon>
        <taxon>Spermatophyta</taxon>
        <taxon>Magnoliopsida</taxon>
        <taxon>eudicotyledons</taxon>
        <taxon>Gunneridae</taxon>
        <taxon>Pentapetalae</taxon>
        <taxon>rosids</taxon>
        <taxon>fabids</taxon>
        <taxon>Fabales</taxon>
        <taxon>Fabaceae</taxon>
        <taxon>Papilionoideae</taxon>
        <taxon>50 kb inversion clade</taxon>
        <taxon>NPAAA clade</taxon>
        <taxon>Hologalegina</taxon>
        <taxon>IRL clade</taxon>
        <taxon>Trifolieae</taxon>
        <taxon>Trifolium</taxon>
    </lineage>
</organism>
<keyword evidence="3" id="KW-1185">Reference proteome</keyword>
<proteinExistence type="predicted"/>
<dbReference type="Pfam" id="PF03732">
    <property type="entry name" value="Retrotrans_gag"/>
    <property type="match status" value="1"/>
</dbReference>